<dbReference type="Proteomes" id="UP000234331">
    <property type="component" value="Unassembled WGS sequence"/>
</dbReference>
<evidence type="ECO:0000256" key="1">
    <source>
        <dbReference type="SAM" id="MobiDB-lite"/>
    </source>
</evidence>
<protein>
    <submittedName>
        <fullName evidence="2">Uncharacterized protein</fullName>
    </submittedName>
</protein>
<feature type="compositionally biased region" description="Low complexity" evidence="1">
    <location>
        <begin position="1"/>
        <end position="16"/>
    </location>
</feature>
<reference evidence="2 3" key="1">
    <citation type="submission" date="2017-06" db="EMBL/GenBank/DDBJ databases">
        <authorList>
            <person name="Kim H.J."/>
            <person name="Triplett B.A."/>
        </authorList>
    </citation>
    <scope>NUCLEOTIDE SEQUENCE [LARGE SCALE GENOMIC DNA]</scope>
    <source>
        <strain evidence="2">FRACA_ARgP5</strain>
    </source>
</reference>
<proteinExistence type="predicted"/>
<evidence type="ECO:0000313" key="2">
    <source>
        <dbReference type="EMBL" id="SNQ46543.1"/>
    </source>
</evidence>
<evidence type="ECO:0000313" key="3">
    <source>
        <dbReference type="Proteomes" id="UP000234331"/>
    </source>
</evidence>
<accession>A0A2I2KLK6</accession>
<name>A0A2I2KLK6_9ACTN</name>
<keyword evidence="3" id="KW-1185">Reference proteome</keyword>
<gene>
    <name evidence="2" type="ORF">FRACA_1440007</name>
</gene>
<dbReference type="AlphaFoldDB" id="A0A2I2KLK6"/>
<sequence>MRCVTGGTPTAAATGDGHLGRRGAPADRTKPLPGGRFRLPGSGFAVRGGSPRRDGYNNG</sequence>
<dbReference type="RefSeq" id="WP_101830546.1">
    <property type="nucleotide sequence ID" value="NZ_FZMO01000051.1"/>
</dbReference>
<feature type="region of interest" description="Disordered" evidence="1">
    <location>
        <begin position="1"/>
        <end position="59"/>
    </location>
</feature>
<organism evidence="2 3">
    <name type="scientific">Frankia canadensis</name>
    <dbReference type="NCBI Taxonomy" id="1836972"/>
    <lineage>
        <taxon>Bacteria</taxon>
        <taxon>Bacillati</taxon>
        <taxon>Actinomycetota</taxon>
        <taxon>Actinomycetes</taxon>
        <taxon>Frankiales</taxon>
        <taxon>Frankiaceae</taxon>
        <taxon>Frankia</taxon>
    </lineage>
</organism>
<dbReference type="EMBL" id="FZMO01000051">
    <property type="protein sequence ID" value="SNQ46543.1"/>
    <property type="molecule type" value="Genomic_DNA"/>
</dbReference>